<feature type="transmembrane region" description="Helical" evidence="6">
    <location>
        <begin position="1615"/>
        <end position="1633"/>
    </location>
</feature>
<comment type="similarity">
    <text evidence="2">Belongs to the PIEZO (TC 1.A.75) family.</text>
</comment>
<keyword evidence="5 6" id="KW-0472">Membrane</keyword>
<dbReference type="GO" id="GO:0042391">
    <property type="term" value="P:regulation of membrane potential"/>
    <property type="evidence" value="ECO:0007669"/>
    <property type="project" value="TreeGrafter"/>
</dbReference>
<feature type="domain" description="Piezo THU9 and anchor" evidence="9">
    <location>
        <begin position="1571"/>
        <end position="1845"/>
    </location>
</feature>
<dbReference type="Proteomes" id="UP001162131">
    <property type="component" value="Unassembled WGS sequence"/>
</dbReference>
<feature type="transmembrane region" description="Helical" evidence="6">
    <location>
        <begin position="673"/>
        <end position="694"/>
    </location>
</feature>
<feature type="transmembrane region" description="Helical" evidence="6">
    <location>
        <begin position="1171"/>
        <end position="1188"/>
    </location>
</feature>
<feature type="transmembrane region" description="Helical" evidence="6">
    <location>
        <begin position="1654"/>
        <end position="1682"/>
    </location>
</feature>
<evidence type="ECO:0000259" key="8">
    <source>
        <dbReference type="Pfam" id="PF23188"/>
    </source>
</evidence>
<dbReference type="InterPro" id="IPR056768">
    <property type="entry name" value="THU_Piezo"/>
</dbReference>
<dbReference type="EMBL" id="CAJZBQ010000020">
    <property type="protein sequence ID" value="CAG9318296.1"/>
    <property type="molecule type" value="Genomic_DNA"/>
</dbReference>
<feature type="domain" description="Piezo non-specific cation channel cap" evidence="7">
    <location>
        <begin position="1884"/>
        <end position="2149"/>
    </location>
</feature>
<evidence type="ECO:0000313" key="10">
    <source>
        <dbReference type="EMBL" id="CAG9318296.1"/>
    </source>
</evidence>
<evidence type="ECO:0000256" key="6">
    <source>
        <dbReference type="SAM" id="Phobius"/>
    </source>
</evidence>
<dbReference type="Pfam" id="PF24874">
    <property type="entry name" value="Piezo_THU9_anchor"/>
    <property type="match status" value="1"/>
</dbReference>
<feature type="transmembrane region" description="Helical" evidence="6">
    <location>
        <begin position="311"/>
        <end position="335"/>
    </location>
</feature>
<comment type="subcellular location">
    <subcellularLocation>
        <location evidence="1">Membrane</location>
        <topology evidence="1">Multi-pass membrane protein</topology>
    </subcellularLocation>
</comment>
<dbReference type="InterPro" id="IPR031334">
    <property type="entry name" value="Piezo_cap_dom"/>
</dbReference>
<evidence type="ECO:0008006" key="12">
    <source>
        <dbReference type="Google" id="ProtNLM"/>
    </source>
</evidence>
<dbReference type="GO" id="GO:0016020">
    <property type="term" value="C:membrane"/>
    <property type="evidence" value="ECO:0007669"/>
    <property type="project" value="UniProtKB-SubCell"/>
</dbReference>
<feature type="transmembrane region" description="Helical" evidence="6">
    <location>
        <begin position="755"/>
        <end position="774"/>
    </location>
</feature>
<feature type="transmembrane region" description="Helical" evidence="6">
    <location>
        <begin position="347"/>
        <end position="367"/>
    </location>
</feature>
<feature type="transmembrane region" description="Helical" evidence="6">
    <location>
        <begin position="143"/>
        <end position="166"/>
    </location>
</feature>
<keyword evidence="11" id="KW-1185">Reference proteome</keyword>
<feature type="transmembrane region" description="Helical" evidence="6">
    <location>
        <begin position="387"/>
        <end position="404"/>
    </location>
</feature>
<dbReference type="Pfam" id="PF12166">
    <property type="entry name" value="Piezo_cap"/>
    <property type="match status" value="1"/>
</dbReference>
<evidence type="ECO:0000256" key="3">
    <source>
        <dbReference type="ARBA" id="ARBA00022692"/>
    </source>
</evidence>
<feature type="transmembrane region" description="Helical" evidence="6">
    <location>
        <begin position="186"/>
        <end position="206"/>
    </location>
</feature>
<organism evidence="10 11">
    <name type="scientific">Blepharisma stoltei</name>
    <dbReference type="NCBI Taxonomy" id="1481888"/>
    <lineage>
        <taxon>Eukaryota</taxon>
        <taxon>Sar</taxon>
        <taxon>Alveolata</taxon>
        <taxon>Ciliophora</taxon>
        <taxon>Postciliodesmatophora</taxon>
        <taxon>Heterotrichea</taxon>
        <taxon>Heterotrichida</taxon>
        <taxon>Blepharismidae</taxon>
        <taxon>Blepharisma</taxon>
    </lineage>
</organism>
<feature type="domain" description="Piezo transmembrane helical unit" evidence="8">
    <location>
        <begin position="1379"/>
        <end position="1504"/>
    </location>
</feature>
<feature type="transmembrane region" description="Helical" evidence="6">
    <location>
        <begin position="795"/>
        <end position="817"/>
    </location>
</feature>
<evidence type="ECO:0000256" key="5">
    <source>
        <dbReference type="ARBA" id="ARBA00023136"/>
    </source>
</evidence>
<evidence type="ECO:0000256" key="2">
    <source>
        <dbReference type="ARBA" id="ARBA00007821"/>
    </source>
</evidence>
<feature type="transmembrane region" description="Helical" evidence="6">
    <location>
        <begin position="101"/>
        <end position="122"/>
    </location>
</feature>
<dbReference type="GO" id="GO:0071260">
    <property type="term" value="P:cellular response to mechanical stimulus"/>
    <property type="evidence" value="ECO:0007669"/>
    <property type="project" value="TreeGrafter"/>
</dbReference>
<feature type="transmembrane region" description="Helical" evidence="6">
    <location>
        <begin position="724"/>
        <end position="749"/>
    </location>
</feature>
<feature type="transmembrane region" description="Helical" evidence="6">
    <location>
        <begin position="625"/>
        <end position="646"/>
    </location>
</feature>
<dbReference type="PANTHER" id="PTHR13167">
    <property type="entry name" value="PIEZO-TYPE MECHANOSENSITIVE ION CHANNEL COMPONENT"/>
    <property type="match status" value="1"/>
</dbReference>
<feature type="transmembrane region" description="Helical" evidence="6">
    <location>
        <begin position="1369"/>
        <end position="1389"/>
    </location>
</feature>
<keyword evidence="4 6" id="KW-1133">Transmembrane helix</keyword>
<feature type="transmembrane region" description="Helical" evidence="6">
    <location>
        <begin position="1002"/>
        <end position="1021"/>
    </location>
</feature>
<sequence length="2158" mass="251388">MIIEFLSTIILLCSLWMPSVLSGIYLAFVVFIWWDITHKLIPHLQVFKLLFCTSLILFVYKFVMICIFYFAGPGNFVDNEGWAMKLLGVFLSNGENKTNDIAHTILPDILVNIASALSWVYLKVKKRHEETSFHISFKKLLCFFILCLISVSSFTIMNFGYLLIALSWSLTWRLDISLIGFKSGSFILSCISLIQFLCMYWYHFLINDYLSMKIAQKIGILSFEIRDAMNFIFMLLLFFYSTYCRRLHITYQSSGYDSSESMQNTVEGDCEVKESNNIEYLEEPIVHKEKRSTYRYYISFNALYTIGRLSIFIWAFYFMSWIGICLLLWLFYSVIDFDVSRVIKVTRFTLIPILSCDLLTFFIVNIIGINLNQAFGGHKISGPLDVAFQLFTIFIMLIVIKYETDRKKGLERSSRKVTALGLSLSILLENSNKFSLCVLFVIGLSAINIVHLGYMLFFLVFILNSAISKKYWIYLVAYTELVLLVKYIWILIMASGNFNFNWLSVKIIGLPTSKDIVLGFFPDNYLEWLLLLSAAMQLNAYRAFIKNFNFGSSSYRSSIITRVGSVLNQWVNYLYTYIAFSIIFLIIFLSDLNVFNFFRFTLMCIYLCMLLLDKSKTISQNLARVHGWWFLFNYYSGFLLVFRYLFQFMEFFSNVTYWESKILGIQVYSPTHLYQSMISDCLFVVVGVIFSRIYKRLHSCVQDDIGTFSLLIHKDEGRINNAPALFLVYCGKHFALFMILIASLISIYARLSLSMLFYIVAIGNYAIILTREFISGKERNAEAEIKHRCSLWNYLYIWSILCLIASYLCFLISRSFFNTENFNVLIWLYFFLGFNKSPDNNLLLLENYEYVSFVITLIIERYCIEYVQSHKERIQESTSNDNMHIELLKFVKVIIESLIPAVLLLIAFKKLTVVSIVYVFTVLCTIGMQSTNKRVKSCNYIVVAMTILQYAIYLSNLDDSNSPRKLPNGGQTYLNVPWYKTISWSNSDYPTFLNLGTNHAQVYDLICEILLMLLIQVYFLYFSKIKEDADEVTEINPEGEQSKLVKTLFSLKKKFYSSFNYIILCVGLLFISKSTGLISLVYCFVCLSFIWRANDVLKSKEALDNYIRLYRNYLIRWMAIEFTCQILYQIPAISYYPHELKDWLSALGLVQLWSAGENNPPSDISSNQYDVYFRIYAYGALLIAYRIMQSQEFKNYLEDQRIKLKIKSKCIGIGMAHHFNNGRIKKNVYYRTKQQHFEHGVKRLDRTVESWNRVFYENDRHPIFRPRKSTVLLQRQETLKIPPPPQEDSFKTKFQRFLIRQMNPILYRKYIEKLKHPKKESFVEFNSEEEKIEELDEQMEESLSFGNIEKEPENEEDSQSEFTLTVKDYFLIILFIIASNTQGLVYLIFFLNHFYNASLESLVYPISVCGYALLEYPRPPAQYFLIMQLYSEVIFFIKYSLQLNVWELIFQNNFLTGYTDSGKIGFNLAENTYSNNLVDYVLWDALCMLILLIHQFYLLKVGLHEYTEFELETLEEAYMRNPEGESIVSSALSSREEWSEFNPRPKLTCTGRVKALFQRLLPSCKEEKPGKDMYTSIILIQFLILIYLFCFFSKMSGDSQNISNSFQANQFPGHMVIALIFHIFVMLMERYLYLERTSQTAQLESKPQEFHKKINWNWQLVTALILHLTLLLAVHLIVFWYFPINGNIDMSGTSYCEHLFDESRCNNFQINSSLQWFYIIYMCYFTIIAVQLQLGLPIFRTGAFPLMKSSSMTALVFFQIYRGLPFLFELRTLIDWTFTTTSLSLFQWFKFEDIYARLYINKCDEEDQKKRKPGQKISKVEKTFMGACILLFILLCILAPLIIFSSLNPIIDTNPVKAITIEIGLKTDIGNYYQFFKGSQVSSISKISEKEWNNMKFDNFGKIQASDRELMQSVVLDPNPDDIWSISPSSKSALCSGLASNSTNKAYYLQMTYSFNRDYPEIQTNSQKNEKTRLSPEHVSDMNNIICKQTASTFQCDNCFSQVIKIPSSGSPLVPTLASDTDYMMGVVLTLVNDGGGGYWQVNSLKGSILEQMHFYVISYNYSPVTFNFSVITFYISVVYLVGRLLRIVVIGGAYNIQMTEMPNPDPLINLCTGIYVSRMTGDLLREEELYFELMDILRSPEIIKMVTGRSSLKNKTD</sequence>
<accession>A0AAU9JC34</accession>
<evidence type="ECO:0000256" key="1">
    <source>
        <dbReference type="ARBA" id="ARBA00004141"/>
    </source>
</evidence>
<dbReference type="InterPro" id="IPR027272">
    <property type="entry name" value="Piezo"/>
</dbReference>
<dbReference type="GO" id="GO:0008381">
    <property type="term" value="F:mechanosensitive monoatomic ion channel activity"/>
    <property type="evidence" value="ECO:0007669"/>
    <property type="project" value="InterPro"/>
</dbReference>
<evidence type="ECO:0000259" key="9">
    <source>
        <dbReference type="Pfam" id="PF24874"/>
    </source>
</evidence>
<evidence type="ECO:0000313" key="11">
    <source>
        <dbReference type="Proteomes" id="UP001162131"/>
    </source>
</evidence>
<dbReference type="GO" id="GO:0050982">
    <property type="term" value="P:detection of mechanical stimulus"/>
    <property type="evidence" value="ECO:0007669"/>
    <property type="project" value="TreeGrafter"/>
</dbReference>
<feature type="transmembrane region" description="Helical" evidence="6">
    <location>
        <begin position="1480"/>
        <end position="1499"/>
    </location>
</feature>
<feature type="transmembrane region" description="Helical" evidence="6">
    <location>
        <begin position="938"/>
        <end position="955"/>
    </location>
</feature>
<protein>
    <recommendedName>
        <fullName evidence="12">Piezo-type mechanosensitive ion channel component</fullName>
    </recommendedName>
</protein>
<feature type="transmembrane region" description="Helical" evidence="6">
    <location>
        <begin position="2062"/>
        <end position="2082"/>
    </location>
</feature>
<feature type="transmembrane region" description="Helical" evidence="6">
    <location>
        <begin position="594"/>
        <end position="613"/>
    </location>
</feature>
<comment type="caution">
    <text evidence="10">The sequence shown here is derived from an EMBL/GenBank/DDBJ whole genome shotgun (WGS) entry which is preliminary data.</text>
</comment>
<feature type="transmembrane region" description="Helical" evidence="6">
    <location>
        <begin position="227"/>
        <end position="243"/>
    </location>
</feature>
<dbReference type="Pfam" id="PF23188">
    <property type="entry name" value="THU_Piezo1"/>
    <property type="match status" value="1"/>
</dbReference>
<feature type="transmembrane region" description="Helical" evidence="6">
    <location>
        <begin position="46"/>
        <end position="71"/>
    </location>
</feature>
<feature type="transmembrane region" description="Helical" evidence="6">
    <location>
        <begin position="1055"/>
        <end position="1071"/>
    </location>
</feature>
<feature type="transmembrane region" description="Helical" evidence="6">
    <location>
        <begin position="1114"/>
        <end position="1136"/>
    </location>
</feature>
<feature type="transmembrane region" description="Helical" evidence="6">
    <location>
        <begin position="1716"/>
        <end position="1739"/>
    </location>
</feature>
<feature type="transmembrane region" description="Helical" evidence="6">
    <location>
        <begin position="566"/>
        <end position="588"/>
    </location>
</feature>
<keyword evidence="3 6" id="KW-0812">Transmembrane</keyword>
<feature type="transmembrane region" description="Helical" evidence="6">
    <location>
        <begin position="1077"/>
        <end position="1093"/>
    </location>
</feature>
<dbReference type="GO" id="GO:0005261">
    <property type="term" value="F:monoatomic cation channel activity"/>
    <property type="evidence" value="ECO:0007669"/>
    <property type="project" value="TreeGrafter"/>
</dbReference>
<feature type="transmembrane region" description="Helical" evidence="6">
    <location>
        <begin position="6"/>
        <end position="34"/>
    </location>
</feature>
<reference evidence="10" key="1">
    <citation type="submission" date="2021-09" db="EMBL/GenBank/DDBJ databases">
        <authorList>
            <consortium name="AG Swart"/>
            <person name="Singh M."/>
            <person name="Singh A."/>
            <person name="Seah K."/>
            <person name="Emmerich C."/>
        </authorList>
    </citation>
    <scope>NUCLEOTIDE SEQUENCE</scope>
    <source>
        <strain evidence="10">ATCC30299</strain>
    </source>
</reference>
<feature type="transmembrane region" description="Helical" evidence="6">
    <location>
        <begin position="471"/>
        <end position="492"/>
    </location>
</feature>
<dbReference type="PANTHER" id="PTHR13167:SF25">
    <property type="entry name" value="PIEZO-TYPE MECHANOSENSITIVE ION CHANNEL COMPONENT"/>
    <property type="match status" value="1"/>
</dbReference>
<proteinExistence type="inferred from homology"/>
<name>A0AAU9JC34_9CILI</name>
<dbReference type="InterPro" id="IPR056770">
    <property type="entry name" value="Piezo_THU9_anchor"/>
</dbReference>
<evidence type="ECO:0000256" key="4">
    <source>
        <dbReference type="ARBA" id="ARBA00022989"/>
    </source>
</evidence>
<evidence type="ECO:0000259" key="7">
    <source>
        <dbReference type="Pfam" id="PF12166"/>
    </source>
</evidence>
<gene>
    <name evidence="10" type="ORF">BSTOLATCC_MIC20772</name>
</gene>
<feature type="transmembrane region" description="Helical" evidence="6">
    <location>
        <begin position="438"/>
        <end position="464"/>
    </location>
</feature>
<feature type="transmembrane region" description="Helical" evidence="6">
    <location>
        <begin position="1573"/>
        <end position="1595"/>
    </location>
</feature>
<feature type="transmembrane region" description="Helical" evidence="6">
    <location>
        <begin position="1824"/>
        <end position="1847"/>
    </location>
</feature>